<dbReference type="AlphaFoldDB" id="A0A1A2ESS7"/>
<dbReference type="Pfam" id="PF06259">
    <property type="entry name" value="Abhydrolase_8"/>
    <property type="match status" value="1"/>
</dbReference>
<dbReference type="Pfam" id="PF22905">
    <property type="entry name" value="Hydro_N_hd"/>
    <property type="match status" value="1"/>
</dbReference>
<evidence type="ECO:0008006" key="6">
    <source>
        <dbReference type="Google" id="ProtNLM"/>
    </source>
</evidence>
<feature type="region of interest" description="Disordered" evidence="1">
    <location>
        <begin position="636"/>
        <end position="659"/>
    </location>
</feature>
<dbReference type="EMBL" id="LZIN01000039">
    <property type="protein sequence ID" value="OBG07200.1"/>
    <property type="molecule type" value="Genomic_DNA"/>
</dbReference>
<feature type="compositionally biased region" description="Basic and acidic residues" evidence="1">
    <location>
        <begin position="643"/>
        <end position="659"/>
    </location>
</feature>
<dbReference type="Proteomes" id="UP000093985">
    <property type="component" value="Unassembled WGS sequence"/>
</dbReference>
<dbReference type="RefSeq" id="WP_064854884.1">
    <property type="nucleotide sequence ID" value="NZ_LZIM01000036.1"/>
</dbReference>
<proteinExistence type="predicted"/>
<accession>A0A1A2ESS7</accession>
<evidence type="ECO:0000313" key="4">
    <source>
        <dbReference type="EMBL" id="OBG07200.1"/>
    </source>
</evidence>
<dbReference type="InterPro" id="IPR010427">
    <property type="entry name" value="DUF1023"/>
</dbReference>
<dbReference type="ESTHER" id="mycsd-a0a1a2ess7">
    <property type="family name" value="Duf_1023"/>
</dbReference>
<evidence type="ECO:0000259" key="3">
    <source>
        <dbReference type="Pfam" id="PF22905"/>
    </source>
</evidence>
<feature type="domain" description="Predicted hydrolase N-terminal" evidence="3">
    <location>
        <begin position="1"/>
        <end position="195"/>
    </location>
</feature>
<evidence type="ECO:0000256" key="1">
    <source>
        <dbReference type="SAM" id="MobiDB-lite"/>
    </source>
</evidence>
<protein>
    <recommendedName>
        <fullName evidence="6">Alpha/beta hydrolase</fullName>
    </recommendedName>
</protein>
<sequence length="659" mass="69586">MHLESISIPLLVAEAGGDPWAINAALQHGRPAQIDSLAKAFHNAGSSAAEADATFEQARKRFEGAWNRENGDHPINDSAQVQLVTTSLGVQAEQLPKIAADLESIAAALAEAQQSSAGCISELETVLEGIDRNLTHWLEVDKNSELTAEQRRGVHDQIHHLQQAAIDDTKETLRRIKVIRDGYLGALRAAEARLRAEGYDPGLVKSLDQPTSPLGDPLMPIPPSDTDPQAVTNWWNSLTPQQRAAYLAQHDPGLGNLNGIPADARNEVNLAVLHDDLNRVRDLANLRGVSVDHVLRDPGAYGLSAGDATRYANAVQTEKGLERTAGKVNPDGTTARQALLWAYDPEAFNGQGKAAIAVGNPDHAANTAVVVPGTGNSVQQGWLESSDATNLYDQMRLANPGESTSVLAWMGYDAPDSPADLRIATPWLARDGGALLAADVNGLSATHDAGLSSHVTVLGHSYGATTVADAFANSGMHAGDAVLIGCPGTDVAKNAADFHLNGGQVYVGAASSDPVSWLGQSGLAPDFINHTMHHPLGEMAGLGTDPAGDSFGSVRFRAEAVGHQGLAFGDHSRYYDVGSESLRAMTDIAADKGQSLADGGLVADGRRQAHIGLPEKVHVPFLGEVDLPHVDTRIPGTPALIDPEGKRAPATITDDHQYR</sequence>
<evidence type="ECO:0000313" key="5">
    <source>
        <dbReference type="Proteomes" id="UP000093985"/>
    </source>
</evidence>
<comment type="caution">
    <text evidence="4">The sequence shown here is derived from an EMBL/GenBank/DDBJ whole genome shotgun (WGS) entry which is preliminary data.</text>
</comment>
<gene>
    <name evidence="4" type="ORF">A5771_07340</name>
</gene>
<dbReference type="InterPro" id="IPR054469">
    <property type="entry name" value="Pred_hydrolase_N"/>
</dbReference>
<dbReference type="OrthoDB" id="5969911at2"/>
<evidence type="ECO:0000259" key="2">
    <source>
        <dbReference type="Pfam" id="PF06259"/>
    </source>
</evidence>
<reference evidence="5" key="1">
    <citation type="submission" date="2016-06" db="EMBL/GenBank/DDBJ databases">
        <authorList>
            <person name="Sutton G."/>
            <person name="Brinkac L."/>
            <person name="Sanka R."/>
            <person name="Adams M."/>
            <person name="Lau E."/>
            <person name="Mehaffy C."/>
            <person name="Tameris M."/>
            <person name="Hatherill M."/>
            <person name="Hanekom W."/>
            <person name="Mahomed H."/>
            <person name="Mcshane H."/>
        </authorList>
    </citation>
    <scope>NUCLEOTIDE SEQUENCE [LARGE SCALE GENOMIC DNA]</scope>
    <source>
        <strain evidence="5">852014-51077_SCH5608930-a</strain>
    </source>
</reference>
<feature type="domain" description="DUF1023" evidence="2">
    <location>
        <begin position="349"/>
        <end position="516"/>
    </location>
</feature>
<organism evidence="4 5">
    <name type="scientific">Mycolicibacter sinensis (strain JDM601)</name>
    <name type="common">Mycobacterium sinense</name>
    <dbReference type="NCBI Taxonomy" id="875328"/>
    <lineage>
        <taxon>Bacteria</taxon>
        <taxon>Bacillati</taxon>
        <taxon>Actinomycetota</taxon>
        <taxon>Actinomycetes</taxon>
        <taxon>Mycobacteriales</taxon>
        <taxon>Mycobacteriaceae</taxon>
        <taxon>Mycolicibacter</taxon>
    </lineage>
</organism>
<name>A0A1A2ESS7_MYCSD</name>